<organism evidence="2">
    <name type="scientific">anaerobic digester metagenome</name>
    <dbReference type="NCBI Taxonomy" id="1263854"/>
    <lineage>
        <taxon>unclassified sequences</taxon>
        <taxon>metagenomes</taxon>
        <taxon>ecological metagenomes</taxon>
    </lineage>
</organism>
<keyword evidence="1" id="KW-0812">Transmembrane</keyword>
<proteinExistence type="predicted"/>
<protein>
    <submittedName>
        <fullName evidence="2">Uncharacterized protein</fullName>
    </submittedName>
</protein>
<evidence type="ECO:0000313" key="2">
    <source>
        <dbReference type="EMBL" id="VFU15769.1"/>
    </source>
</evidence>
<feature type="transmembrane region" description="Helical" evidence="1">
    <location>
        <begin position="20"/>
        <end position="42"/>
    </location>
</feature>
<dbReference type="EMBL" id="CAADRM010000109">
    <property type="protein sequence ID" value="VFU15769.1"/>
    <property type="molecule type" value="Genomic_DNA"/>
</dbReference>
<reference evidence="2" key="1">
    <citation type="submission" date="2019-03" db="EMBL/GenBank/DDBJ databases">
        <authorList>
            <person name="Hao L."/>
        </authorList>
    </citation>
    <scope>NUCLEOTIDE SEQUENCE</scope>
</reference>
<gene>
    <name evidence="2" type="ORF">SCFA_450007</name>
</gene>
<sequence>MMDSLINYYFLFVNPHINAILRIAKLPLLYFQIISGCGFIGFEGNCPIGMLMTSRFNLLLYYYITFIKLTWLQQ</sequence>
<accession>A0A485M3V7</accession>
<keyword evidence="1" id="KW-1133">Transmembrane helix</keyword>
<evidence type="ECO:0000256" key="1">
    <source>
        <dbReference type="SAM" id="Phobius"/>
    </source>
</evidence>
<name>A0A485M3V7_9ZZZZ</name>
<feature type="transmembrane region" description="Helical" evidence="1">
    <location>
        <begin position="54"/>
        <end position="72"/>
    </location>
</feature>
<dbReference type="AlphaFoldDB" id="A0A485M3V7"/>
<keyword evidence="1" id="KW-0472">Membrane</keyword>